<organism evidence="3 4">
    <name type="scientific">Solea senegalensis</name>
    <name type="common">Senegalese sole</name>
    <dbReference type="NCBI Taxonomy" id="28829"/>
    <lineage>
        <taxon>Eukaryota</taxon>
        <taxon>Metazoa</taxon>
        <taxon>Chordata</taxon>
        <taxon>Craniata</taxon>
        <taxon>Vertebrata</taxon>
        <taxon>Euteleostomi</taxon>
        <taxon>Actinopterygii</taxon>
        <taxon>Neopterygii</taxon>
        <taxon>Teleostei</taxon>
        <taxon>Neoteleostei</taxon>
        <taxon>Acanthomorphata</taxon>
        <taxon>Carangaria</taxon>
        <taxon>Pleuronectiformes</taxon>
        <taxon>Pleuronectoidei</taxon>
        <taxon>Soleidae</taxon>
        <taxon>Solea</taxon>
    </lineage>
</organism>
<keyword evidence="2" id="KW-0732">Signal</keyword>
<evidence type="ECO:0000256" key="2">
    <source>
        <dbReference type="SAM" id="SignalP"/>
    </source>
</evidence>
<feature type="compositionally biased region" description="Low complexity" evidence="1">
    <location>
        <begin position="374"/>
        <end position="383"/>
    </location>
</feature>
<comment type="caution">
    <text evidence="3">The sequence shown here is derived from an EMBL/GenBank/DDBJ whole genome shotgun (WGS) entry which is preliminary data.</text>
</comment>
<accession>A0AAV6SKI4</accession>
<protein>
    <submittedName>
        <fullName evidence="3">Uncharacterized protein</fullName>
    </submittedName>
</protein>
<feature type="region of interest" description="Disordered" evidence="1">
    <location>
        <begin position="242"/>
        <end position="286"/>
    </location>
</feature>
<proteinExistence type="predicted"/>
<evidence type="ECO:0000256" key="1">
    <source>
        <dbReference type="SAM" id="MobiDB-lite"/>
    </source>
</evidence>
<feature type="region of interest" description="Disordered" evidence="1">
    <location>
        <begin position="374"/>
        <end position="395"/>
    </location>
</feature>
<evidence type="ECO:0000313" key="3">
    <source>
        <dbReference type="EMBL" id="KAG7517247.1"/>
    </source>
</evidence>
<evidence type="ECO:0000313" key="4">
    <source>
        <dbReference type="Proteomes" id="UP000693946"/>
    </source>
</evidence>
<gene>
    <name evidence="3" type="ORF">JOB18_002288</name>
</gene>
<name>A0AAV6SKI4_SOLSE</name>
<feature type="chain" id="PRO_5043507338" evidence="2">
    <location>
        <begin position="21"/>
        <end position="395"/>
    </location>
</feature>
<feature type="signal peptide" evidence="2">
    <location>
        <begin position="1"/>
        <end position="20"/>
    </location>
</feature>
<reference evidence="3 4" key="1">
    <citation type="journal article" date="2021" name="Sci. Rep.">
        <title>Chromosome anchoring in Senegalese sole (Solea senegalensis) reveals sex-associated markers and genome rearrangements in flatfish.</title>
        <authorList>
            <person name="Guerrero-Cozar I."/>
            <person name="Gomez-Garrido J."/>
            <person name="Berbel C."/>
            <person name="Martinez-Blanch J.F."/>
            <person name="Alioto T."/>
            <person name="Claros M.G."/>
            <person name="Gagnaire P.A."/>
            <person name="Manchado M."/>
        </authorList>
    </citation>
    <scope>NUCLEOTIDE SEQUENCE [LARGE SCALE GENOMIC DNA]</scope>
    <source>
        <strain evidence="3">Sse05_10M</strain>
    </source>
</reference>
<dbReference type="AlphaFoldDB" id="A0AAV6SKI4"/>
<dbReference type="Proteomes" id="UP000693946">
    <property type="component" value="Linkage Group LG12"/>
</dbReference>
<dbReference type="EMBL" id="JAGKHQ010000004">
    <property type="protein sequence ID" value="KAG7517247.1"/>
    <property type="molecule type" value="Genomic_DNA"/>
</dbReference>
<sequence length="395" mass="44583">MCYCTMFVLLLTLGIALCTGYETDNVNYGDQFRIRLSYRAHTLTFFRDGNTDGTILWSRYNSADTERRGNKIGVYYIIDKSTPRDSGRYEVRDKNGDLLSEKSIYVNAITRTIQLTAHEEFRFNFNLEQDSCNIKFKPLSQYEEFVLVVRGRLRRVIYNDICEELRFLPPCEVFYEEVIKSCEGYFEVHDNDDNLAWRLELNVESPDFDAFDVNSVIFPTVIPGVIIACCCCLRRLCCKKSSKKDKPNENEPVLLRRTDFSEHSETPYPAQPNASTGPLIHNPPVNVPPAYSEVSAPNVPPSYAPTVPPPYAPTVPVSYDPTVPPSDAPTVPVSFTPTVPPSFAPTVPISFAPTLPSSSEYEPRFELKSFTLSSYSPLSSDSTEGGVYHSDKLNF</sequence>
<feature type="compositionally biased region" description="Basic and acidic residues" evidence="1">
    <location>
        <begin position="244"/>
        <end position="265"/>
    </location>
</feature>
<keyword evidence="4" id="KW-1185">Reference proteome</keyword>